<organism evidence="2 3">
    <name type="scientific">Nocardia aurea</name>
    <dbReference type="NCBI Taxonomy" id="2144174"/>
    <lineage>
        <taxon>Bacteria</taxon>
        <taxon>Bacillati</taxon>
        <taxon>Actinomycetota</taxon>
        <taxon>Actinomycetes</taxon>
        <taxon>Mycobacteriales</taxon>
        <taxon>Nocardiaceae</taxon>
        <taxon>Nocardia</taxon>
    </lineage>
</organism>
<sequence length="48" mass="5169">MTDSSDTSVLSTPDKSTPSVPDKSTVSAALRLASRAPSVHNTQPWRWV</sequence>
<evidence type="ECO:0000313" key="2">
    <source>
        <dbReference type="EMBL" id="MEV0708014.1"/>
    </source>
</evidence>
<dbReference type="Proteomes" id="UP001551695">
    <property type="component" value="Unassembled WGS sequence"/>
</dbReference>
<evidence type="ECO:0008006" key="4">
    <source>
        <dbReference type="Google" id="ProtNLM"/>
    </source>
</evidence>
<dbReference type="InterPro" id="IPR000415">
    <property type="entry name" value="Nitroreductase-like"/>
</dbReference>
<gene>
    <name evidence="2" type="ORF">AB0I48_10650</name>
</gene>
<dbReference type="RefSeq" id="WP_355088593.1">
    <property type="nucleotide sequence ID" value="NZ_JBEXKW010000046.1"/>
</dbReference>
<keyword evidence="3" id="KW-1185">Reference proteome</keyword>
<feature type="region of interest" description="Disordered" evidence="1">
    <location>
        <begin position="1"/>
        <end position="25"/>
    </location>
</feature>
<dbReference type="EMBL" id="JBFAKC010000004">
    <property type="protein sequence ID" value="MEV0708014.1"/>
    <property type="molecule type" value="Genomic_DNA"/>
</dbReference>
<dbReference type="Gene3D" id="3.40.109.10">
    <property type="entry name" value="NADH Oxidase"/>
    <property type="match status" value="1"/>
</dbReference>
<evidence type="ECO:0000256" key="1">
    <source>
        <dbReference type="SAM" id="MobiDB-lite"/>
    </source>
</evidence>
<evidence type="ECO:0000313" key="3">
    <source>
        <dbReference type="Proteomes" id="UP001551695"/>
    </source>
</evidence>
<reference evidence="2 3" key="1">
    <citation type="submission" date="2024-06" db="EMBL/GenBank/DDBJ databases">
        <title>The Natural Products Discovery Center: Release of the First 8490 Sequenced Strains for Exploring Actinobacteria Biosynthetic Diversity.</title>
        <authorList>
            <person name="Kalkreuter E."/>
            <person name="Kautsar S.A."/>
            <person name="Yang D."/>
            <person name="Bader C.D."/>
            <person name="Teijaro C.N."/>
            <person name="Fluegel L."/>
            <person name="Davis C.M."/>
            <person name="Simpson J.R."/>
            <person name="Lauterbach L."/>
            <person name="Steele A.D."/>
            <person name="Gui C."/>
            <person name="Meng S."/>
            <person name="Li G."/>
            <person name="Viehrig K."/>
            <person name="Ye F."/>
            <person name="Su P."/>
            <person name="Kiefer A.F."/>
            <person name="Nichols A."/>
            <person name="Cepeda A.J."/>
            <person name="Yan W."/>
            <person name="Fan B."/>
            <person name="Jiang Y."/>
            <person name="Adhikari A."/>
            <person name="Zheng C.-J."/>
            <person name="Schuster L."/>
            <person name="Cowan T.M."/>
            <person name="Smanski M.J."/>
            <person name="Chevrette M.G."/>
            <person name="De Carvalho L.P.S."/>
            <person name="Shen B."/>
        </authorList>
    </citation>
    <scope>NUCLEOTIDE SEQUENCE [LARGE SCALE GENOMIC DNA]</scope>
    <source>
        <strain evidence="2 3">NPDC050403</strain>
    </source>
</reference>
<protein>
    <recommendedName>
        <fullName evidence="4">Nitroreductase</fullName>
    </recommendedName>
</protein>
<accession>A0ABV3FRH9</accession>
<name>A0ABV3FRH9_9NOCA</name>
<dbReference type="SUPFAM" id="SSF55469">
    <property type="entry name" value="FMN-dependent nitroreductase-like"/>
    <property type="match status" value="1"/>
</dbReference>
<proteinExistence type="predicted"/>
<comment type="caution">
    <text evidence="2">The sequence shown here is derived from an EMBL/GenBank/DDBJ whole genome shotgun (WGS) entry which is preliminary data.</text>
</comment>